<evidence type="ECO:0000256" key="1">
    <source>
        <dbReference type="SAM" id="MobiDB-lite"/>
    </source>
</evidence>
<evidence type="ECO:0000313" key="2">
    <source>
        <dbReference type="EMBL" id="BAE83382.1"/>
    </source>
</evidence>
<dbReference type="HOGENOM" id="CLU_2478266_0_0_9"/>
<keyword evidence="3" id="KW-1185">Reference proteome</keyword>
<feature type="region of interest" description="Disordered" evidence="1">
    <location>
        <begin position="1"/>
        <end position="28"/>
    </location>
</feature>
<proteinExistence type="predicted"/>
<dbReference type="Proteomes" id="UP000001946">
    <property type="component" value="Chromosome"/>
</dbReference>
<sequence>MVTKVSGDESRIRLSPKPQHRRRKLCGAGQFRSRRQAIKHTYPPQMLLRKRVGQSRSYGVRFVRKATRPGQLFSPSADTASAAARAA</sequence>
<feature type="compositionally biased region" description="Basic and acidic residues" evidence="1">
    <location>
        <begin position="1"/>
        <end position="12"/>
    </location>
</feature>
<name>Q24X60_DESHY</name>
<dbReference type="KEGG" id="dsy:DSY1593"/>
<dbReference type="EMBL" id="AP008230">
    <property type="protein sequence ID" value="BAE83382.1"/>
    <property type="molecule type" value="Genomic_DNA"/>
</dbReference>
<dbReference type="RefSeq" id="WP_011459788.1">
    <property type="nucleotide sequence ID" value="NC_007907.1"/>
</dbReference>
<protein>
    <submittedName>
        <fullName evidence="2">Uncharacterized protein</fullName>
    </submittedName>
</protein>
<reference evidence="2 3" key="1">
    <citation type="journal article" date="2006" name="J. Bacteriol.">
        <title>Complete genome sequence of the dehalorespiring bacterium Desulfitobacterium hafniense Y51 and comparison with Dehalococcoides ethenogenes 195.</title>
        <authorList>
            <person name="Nonaka H."/>
            <person name="Keresztes G."/>
            <person name="Shinoda Y."/>
            <person name="Ikenaga Y."/>
            <person name="Abe M."/>
            <person name="Naito K."/>
            <person name="Inatomi K."/>
            <person name="Furukawa K."/>
            <person name="Inui M."/>
            <person name="Yukawa H."/>
        </authorList>
    </citation>
    <scope>NUCLEOTIDE SEQUENCE [LARGE SCALE GENOMIC DNA]</scope>
    <source>
        <strain evidence="2 3">Y51</strain>
    </source>
</reference>
<organism evidence="2 3">
    <name type="scientific">Desulfitobacterium hafniense (strain Y51)</name>
    <dbReference type="NCBI Taxonomy" id="138119"/>
    <lineage>
        <taxon>Bacteria</taxon>
        <taxon>Bacillati</taxon>
        <taxon>Bacillota</taxon>
        <taxon>Clostridia</taxon>
        <taxon>Eubacteriales</taxon>
        <taxon>Desulfitobacteriaceae</taxon>
        <taxon>Desulfitobacterium</taxon>
    </lineage>
</organism>
<dbReference type="AlphaFoldDB" id="Q24X60"/>
<evidence type="ECO:0000313" key="3">
    <source>
        <dbReference type="Proteomes" id="UP000001946"/>
    </source>
</evidence>
<gene>
    <name evidence="2" type="ordered locus">DSY1593</name>
</gene>
<accession>Q24X60</accession>